<name>A0A5E4R3D9_9NEOP</name>
<dbReference type="Proteomes" id="UP000324832">
    <property type="component" value="Unassembled WGS sequence"/>
</dbReference>
<keyword evidence="3" id="KW-0720">Serine protease</keyword>
<dbReference type="InterPro" id="IPR033116">
    <property type="entry name" value="TRYPSIN_SER"/>
</dbReference>
<evidence type="ECO:0000256" key="4">
    <source>
        <dbReference type="ARBA" id="ARBA00023157"/>
    </source>
</evidence>
<accession>A0A5E4R3D9</accession>
<protein>
    <recommendedName>
        <fullName evidence="5">Peptidase S1 domain-containing protein</fullName>
    </recommendedName>
</protein>
<evidence type="ECO:0000256" key="3">
    <source>
        <dbReference type="ARBA" id="ARBA00022825"/>
    </source>
</evidence>
<dbReference type="PANTHER" id="PTHR24276:SF96">
    <property type="entry name" value="PEPTIDASE S1 DOMAIN-CONTAINING PROTEIN"/>
    <property type="match status" value="1"/>
</dbReference>
<sequence>MAVTTTVQSDETCYRSFFSRYTSRMICTERSGGGYNPCDGDSGGPLVETASKKQVGIVSFGIADRCASAPLAYISMANPEIRDWVTSITGV</sequence>
<keyword evidence="2" id="KW-0378">Hydrolase</keyword>
<dbReference type="GO" id="GO:0004252">
    <property type="term" value="F:serine-type endopeptidase activity"/>
    <property type="evidence" value="ECO:0007669"/>
    <property type="project" value="InterPro"/>
</dbReference>
<dbReference type="GO" id="GO:0006508">
    <property type="term" value="P:proteolysis"/>
    <property type="evidence" value="ECO:0007669"/>
    <property type="project" value="UniProtKB-KW"/>
</dbReference>
<gene>
    <name evidence="6" type="ORF">LSINAPIS_LOCUS14210</name>
</gene>
<dbReference type="Pfam" id="PF00089">
    <property type="entry name" value="Trypsin"/>
    <property type="match status" value="1"/>
</dbReference>
<keyword evidence="1" id="KW-0645">Protease</keyword>
<evidence type="ECO:0000259" key="5">
    <source>
        <dbReference type="PROSITE" id="PS50240"/>
    </source>
</evidence>
<dbReference type="SUPFAM" id="SSF50494">
    <property type="entry name" value="Trypsin-like serine proteases"/>
    <property type="match status" value="1"/>
</dbReference>
<keyword evidence="4" id="KW-1015">Disulfide bond</keyword>
<dbReference type="PROSITE" id="PS50240">
    <property type="entry name" value="TRYPSIN_DOM"/>
    <property type="match status" value="1"/>
</dbReference>
<dbReference type="PANTHER" id="PTHR24276">
    <property type="entry name" value="POLYSERASE-RELATED"/>
    <property type="match status" value="1"/>
</dbReference>
<proteinExistence type="predicted"/>
<dbReference type="PROSITE" id="PS00135">
    <property type="entry name" value="TRYPSIN_SER"/>
    <property type="match status" value="1"/>
</dbReference>
<evidence type="ECO:0000256" key="1">
    <source>
        <dbReference type="ARBA" id="ARBA00022670"/>
    </source>
</evidence>
<feature type="domain" description="Peptidase S1" evidence="5">
    <location>
        <begin position="1"/>
        <end position="90"/>
    </location>
</feature>
<keyword evidence="7" id="KW-1185">Reference proteome</keyword>
<evidence type="ECO:0000313" key="7">
    <source>
        <dbReference type="Proteomes" id="UP000324832"/>
    </source>
</evidence>
<dbReference type="InterPro" id="IPR043504">
    <property type="entry name" value="Peptidase_S1_PA_chymotrypsin"/>
</dbReference>
<reference evidence="6 7" key="1">
    <citation type="submission" date="2017-07" db="EMBL/GenBank/DDBJ databases">
        <authorList>
            <person name="Talla V."/>
            <person name="Backstrom N."/>
        </authorList>
    </citation>
    <scope>NUCLEOTIDE SEQUENCE [LARGE SCALE GENOMIC DNA]</scope>
</reference>
<dbReference type="AlphaFoldDB" id="A0A5E4R3D9"/>
<dbReference type="InterPro" id="IPR001254">
    <property type="entry name" value="Trypsin_dom"/>
</dbReference>
<dbReference type="EMBL" id="FZQP02006868">
    <property type="protein sequence ID" value="VVD04461.1"/>
    <property type="molecule type" value="Genomic_DNA"/>
</dbReference>
<dbReference type="Gene3D" id="2.40.10.10">
    <property type="entry name" value="Trypsin-like serine proteases"/>
    <property type="match status" value="1"/>
</dbReference>
<dbReference type="InterPro" id="IPR050430">
    <property type="entry name" value="Peptidase_S1"/>
</dbReference>
<organism evidence="6 7">
    <name type="scientific">Leptidea sinapis</name>
    <dbReference type="NCBI Taxonomy" id="189913"/>
    <lineage>
        <taxon>Eukaryota</taxon>
        <taxon>Metazoa</taxon>
        <taxon>Ecdysozoa</taxon>
        <taxon>Arthropoda</taxon>
        <taxon>Hexapoda</taxon>
        <taxon>Insecta</taxon>
        <taxon>Pterygota</taxon>
        <taxon>Neoptera</taxon>
        <taxon>Endopterygota</taxon>
        <taxon>Lepidoptera</taxon>
        <taxon>Glossata</taxon>
        <taxon>Ditrysia</taxon>
        <taxon>Papilionoidea</taxon>
        <taxon>Pieridae</taxon>
        <taxon>Dismorphiinae</taxon>
        <taxon>Leptidea</taxon>
    </lineage>
</organism>
<dbReference type="InterPro" id="IPR009003">
    <property type="entry name" value="Peptidase_S1_PA"/>
</dbReference>
<evidence type="ECO:0000313" key="6">
    <source>
        <dbReference type="EMBL" id="VVD04461.1"/>
    </source>
</evidence>
<evidence type="ECO:0000256" key="2">
    <source>
        <dbReference type="ARBA" id="ARBA00022801"/>
    </source>
</evidence>